<keyword evidence="8" id="KW-1185">Reference proteome</keyword>
<evidence type="ECO:0000313" key="8">
    <source>
        <dbReference type="Proteomes" id="UP000636800"/>
    </source>
</evidence>
<evidence type="ECO:0000256" key="4">
    <source>
        <dbReference type="ARBA" id="ARBA00023242"/>
    </source>
</evidence>
<gene>
    <name evidence="7" type="ORF">HPP92_020403</name>
</gene>
<feature type="compositionally biased region" description="Low complexity" evidence="5">
    <location>
        <begin position="335"/>
        <end position="350"/>
    </location>
</feature>
<dbReference type="PANTHER" id="PTHR31719:SF43">
    <property type="entry name" value="NAC TRANSCRIPTION FACTOR 56"/>
    <property type="match status" value="1"/>
</dbReference>
<dbReference type="GO" id="GO:0003677">
    <property type="term" value="F:DNA binding"/>
    <property type="evidence" value="ECO:0007669"/>
    <property type="project" value="UniProtKB-KW"/>
</dbReference>
<dbReference type="AlphaFoldDB" id="A0A835UIG2"/>
<dbReference type="Gene3D" id="2.170.150.80">
    <property type="entry name" value="NAC domain"/>
    <property type="match status" value="1"/>
</dbReference>
<evidence type="ECO:0000256" key="5">
    <source>
        <dbReference type="SAM" id="MobiDB-lite"/>
    </source>
</evidence>
<keyword evidence="3" id="KW-0804">Transcription</keyword>
<evidence type="ECO:0000256" key="3">
    <source>
        <dbReference type="ARBA" id="ARBA00023163"/>
    </source>
</evidence>
<dbReference type="PROSITE" id="PS51005">
    <property type="entry name" value="NAC"/>
    <property type="match status" value="1"/>
</dbReference>
<organism evidence="7 8">
    <name type="scientific">Vanilla planifolia</name>
    <name type="common">Vanilla</name>
    <dbReference type="NCBI Taxonomy" id="51239"/>
    <lineage>
        <taxon>Eukaryota</taxon>
        <taxon>Viridiplantae</taxon>
        <taxon>Streptophyta</taxon>
        <taxon>Embryophyta</taxon>
        <taxon>Tracheophyta</taxon>
        <taxon>Spermatophyta</taxon>
        <taxon>Magnoliopsida</taxon>
        <taxon>Liliopsida</taxon>
        <taxon>Asparagales</taxon>
        <taxon>Orchidaceae</taxon>
        <taxon>Vanilloideae</taxon>
        <taxon>Vanilleae</taxon>
        <taxon>Vanilla</taxon>
    </lineage>
</organism>
<evidence type="ECO:0000313" key="7">
    <source>
        <dbReference type="EMBL" id="KAG0464334.1"/>
    </source>
</evidence>
<evidence type="ECO:0000259" key="6">
    <source>
        <dbReference type="PROSITE" id="PS51005"/>
    </source>
</evidence>
<feature type="region of interest" description="Disordered" evidence="5">
    <location>
        <begin position="326"/>
        <end position="351"/>
    </location>
</feature>
<keyword evidence="1" id="KW-0805">Transcription regulation</keyword>
<accession>A0A835UIG2</accession>
<keyword evidence="4" id="KW-0539">Nucleus</keyword>
<dbReference type="Pfam" id="PF02365">
    <property type="entry name" value="NAM"/>
    <property type="match status" value="1"/>
</dbReference>
<protein>
    <recommendedName>
        <fullName evidence="6">NAC domain-containing protein</fullName>
    </recommendedName>
</protein>
<proteinExistence type="predicted"/>
<comment type="caution">
    <text evidence="7">The sequence shown here is derived from an EMBL/GenBank/DDBJ whole genome shotgun (WGS) entry which is preliminary data.</text>
</comment>
<evidence type="ECO:0000256" key="1">
    <source>
        <dbReference type="ARBA" id="ARBA00023015"/>
    </source>
</evidence>
<dbReference type="InterPro" id="IPR036093">
    <property type="entry name" value="NAC_dom_sf"/>
</dbReference>
<dbReference type="EMBL" id="JADCNL010000010">
    <property type="protein sequence ID" value="KAG0464334.1"/>
    <property type="molecule type" value="Genomic_DNA"/>
</dbReference>
<reference evidence="7 8" key="1">
    <citation type="journal article" date="2020" name="Nat. Food">
        <title>A phased Vanilla planifolia genome enables genetic improvement of flavour and production.</title>
        <authorList>
            <person name="Hasing T."/>
            <person name="Tang H."/>
            <person name="Brym M."/>
            <person name="Khazi F."/>
            <person name="Huang T."/>
            <person name="Chambers A.H."/>
        </authorList>
    </citation>
    <scope>NUCLEOTIDE SEQUENCE [LARGE SCALE GENOMIC DNA]</scope>
    <source>
        <tissue evidence="7">Leaf</tissue>
    </source>
</reference>
<dbReference type="PANTHER" id="PTHR31719">
    <property type="entry name" value="NAC TRANSCRIPTION FACTOR 56"/>
    <property type="match status" value="1"/>
</dbReference>
<name>A0A835UIG2_VANPL</name>
<feature type="domain" description="NAC" evidence="6">
    <location>
        <begin position="8"/>
        <end position="139"/>
    </location>
</feature>
<dbReference type="GO" id="GO:0006355">
    <property type="term" value="P:regulation of DNA-templated transcription"/>
    <property type="evidence" value="ECO:0007669"/>
    <property type="project" value="InterPro"/>
</dbReference>
<dbReference type="SUPFAM" id="SSF101941">
    <property type="entry name" value="NAC domain"/>
    <property type="match status" value="1"/>
</dbReference>
<dbReference type="InterPro" id="IPR003441">
    <property type="entry name" value="NAC-dom"/>
</dbReference>
<dbReference type="OrthoDB" id="1926845at2759"/>
<evidence type="ECO:0000256" key="2">
    <source>
        <dbReference type="ARBA" id="ARBA00023125"/>
    </source>
</evidence>
<dbReference type="Proteomes" id="UP000636800">
    <property type="component" value="Chromosome 10"/>
</dbReference>
<keyword evidence="2" id="KW-0238">DNA-binding</keyword>
<sequence length="368" mass="40964">MCSPDSVPHLDIDASATDEEVILFLGRRTAKDPVPSNIITEVNPFSIEPGDSPEGMWYLYNPEDGQSFNRKNIFKETKFGYWRSMEDVPITVDNVTAGRKTSWEFYFGQKPFGNKTGWLMYDYHTLQKNLSSICRVFLQDDQRKDISDYRCPAGSDDANDAVNHFEPGSACSLPMALHQTAEQHFVMPDIAADDHVGAYEPRSLEPSNFFDNVTMGNSAEDSNVLVELLRGEYLELDDFDESTSSSSNNSSRIFSNFDDFFDAEAALKDMEDEIRDSPRNYSHPVDEVGIHTRTSPSNCNYSKSTNTCPISVQQVDANASVSVSNIRGQPKRTHSGSSESSSGSSGTGSKSVRRIAKLGKKYCCFGPF</sequence>